<dbReference type="PANTHER" id="PTHR46579:SF1">
    <property type="entry name" value="F5_8 TYPE C DOMAIN-CONTAINING PROTEIN"/>
    <property type="match status" value="1"/>
</dbReference>
<comment type="caution">
    <text evidence="2">The sequence shown here is derived from an EMBL/GenBank/DDBJ whole genome shotgun (WGS) entry which is preliminary data.</text>
</comment>
<dbReference type="InterPro" id="IPR004242">
    <property type="entry name" value="Transposase_21"/>
</dbReference>
<dbReference type="AlphaFoldDB" id="X8JBC4"/>
<protein>
    <submittedName>
        <fullName evidence="2">Transposase family Tnp2 protein</fullName>
    </submittedName>
</protein>
<evidence type="ECO:0000313" key="2">
    <source>
        <dbReference type="EMBL" id="EUC60964.1"/>
    </source>
</evidence>
<dbReference type="EMBL" id="JATN01000319">
    <property type="protein sequence ID" value="EUC60964.1"/>
    <property type="molecule type" value="Genomic_DNA"/>
</dbReference>
<proteinExistence type="predicted"/>
<dbReference type="PANTHER" id="PTHR46579">
    <property type="entry name" value="F5/8 TYPE C DOMAIN-CONTAINING PROTEIN-RELATED"/>
    <property type="match status" value="1"/>
</dbReference>
<feature type="region of interest" description="Disordered" evidence="1">
    <location>
        <begin position="75"/>
        <end position="139"/>
    </location>
</feature>
<organism evidence="2 3">
    <name type="scientific">Rhizoctonia solani AG-3 Rhs1AP</name>
    <dbReference type="NCBI Taxonomy" id="1086054"/>
    <lineage>
        <taxon>Eukaryota</taxon>
        <taxon>Fungi</taxon>
        <taxon>Dikarya</taxon>
        <taxon>Basidiomycota</taxon>
        <taxon>Agaricomycotina</taxon>
        <taxon>Agaricomycetes</taxon>
        <taxon>Cantharellales</taxon>
        <taxon>Ceratobasidiaceae</taxon>
        <taxon>Rhizoctonia</taxon>
    </lineage>
</organism>
<feature type="compositionally biased region" description="Acidic residues" evidence="1">
    <location>
        <begin position="101"/>
        <end position="119"/>
    </location>
</feature>
<name>X8JBC4_9AGAM</name>
<feature type="compositionally biased region" description="Basic and acidic residues" evidence="1">
    <location>
        <begin position="122"/>
        <end position="139"/>
    </location>
</feature>
<evidence type="ECO:0000313" key="3">
    <source>
        <dbReference type="Proteomes" id="UP000030108"/>
    </source>
</evidence>
<dbReference type="OrthoDB" id="3242924at2759"/>
<gene>
    <name evidence="2" type="ORF">RSOL_378920</name>
</gene>
<dbReference type="Pfam" id="PF02992">
    <property type="entry name" value="Transposase_21"/>
    <property type="match status" value="1"/>
</dbReference>
<feature type="compositionally biased region" description="Low complexity" evidence="1">
    <location>
        <begin position="34"/>
        <end position="51"/>
    </location>
</feature>
<accession>X8JBC4</accession>
<dbReference type="Proteomes" id="UP000030108">
    <property type="component" value="Unassembled WGS sequence"/>
</dbReference>
<evidence type="ECO:0000256" key="1">
    <source>
        <dbReference type="SAM" id="MobiDB-lite"/>
    </source>
</evidence>
<feature type="region of interest" description="Disordered" evidence="1">
    <location>
        <begin position="34"/>
        <end position="54"/>
    </location>
</feature>
<sequence>MSASDNWAHCPCCGDFLSRRQIERHLNEAYNAIDSDSDSNAIDSDLDSSAIPPENIADVEMVSLSEVMDPDELEPPALQATWRNPPVTVEVWDEPRSDSSDSNDEWSDLGEQPVDDDCDPTYVERDEPPRIDPDDEPRLTNDEMRELIELDFGDLLDDEWVDMYSRAVSERDLKTLKFLATRLRTHFSRATWDDLRFGACEELDLPSEFIAWRRLRILSGLETRNYDCCFNSCCCFVGQYKDLLNCPFCKEPRYNARGKPRRNFLYTPLIPQLRGLFQSASMAKKLRYRAKAEGEYTPGDIYDVFDGDNYRRLRETLVDPNRDYCFFDNPEDIALGLSTDGFTLFKRRKRGHSTAWPILLINYNLDPSIRNHLENVICVGVIPGPKQAKEINSFFVPLVNELLELEAGVTMGGLSPSPEGVGYDFVLHAFIIIIFGDIPAISKLMMMKGHNAFSPCRVCYIEGVLCRLKRTSVYYVPLMAPNKASVWPPDQLPMRTHQKFLEHYTKLRDLPTRAAHNEFGRDLGINGEPIFTRLRSIDFPSSFPYDIMHLLFENLVPNMIKHWVGDFKGLDAGIGTYQISKANWIIVGILTARATRTIPSVFVGTLPDIAEDRMLYKAEAYSFWIQYLAPILLKRVLSKKYYEHLIQLREIILLCLQFKITNTEIDELQLMINNWVIKYEEYYYQYRSTRLPTCPLTVHALLHIPYSIRRTGPLWASWAFVMERFCGHLLPAVKNRTRPYEHLDHYVERRAQMQIVSRVHNLPSLAHPRIKYRYVGDIQMSSHEVAYEEFENVVLGRPVKRIQPDKELMGQMVRYFGVVYPGRSSRQLCAAIVPDTLVRYGRFRIVSDGDSFRTAILIDRDPLARDNSYVKYDLLPDRNTRFRNRLDDPVREVQYGRLLDIYYVEFIESQEKRVPYLLARIEECDTGGKDAARRGTNLVTYRRVFAPILVHIETIYAVVGRVPLGGNEWAIVDRSRDGVRTQFLDEAGNVDLNL</sequence>
<feature type="non-terminal residue" evidence="2">
    <location>
        <position position="994"/>
    </location>
</feature>
<reference evidence="3" key="1">
    <citation type="journal article" date="2014" name="Genome Announc.">
        <title>Draft genome sequence of the plant-pathogenic soil fungus Rhizoctonia solani anastomosis group 3 strain Rhs1AP.</title>
        <authorList>
            <person name="Cubeta M.A."/>
            <person name="Thomas E."/>
            <person name="Dean R.A."/>
            <person name="Jabaji S."/>
            <person name="Neate S.M."/>
            <person name="Tavantzis S."/>
            <person name="Toda T."/>
            <person name="Vilgalys R."/>
            <person name="Bharathan N."/>
            <person name="Fedorova-Abrams N."/>
            <person name="Pakala S.B."/>
            <person name="Pakala S.M."/>
            <person name="Zafar N."/>
            <person name="Joardar V."/>
            <person name="Losada L."/>
            <person name="Nierman W.C."/>
        </authorList>
    </citation>
    <scope>NUCLEOTIDE SEQUENCE [LARGE SCALE GENOMIC DNA]</scope>
    <source>
        <strain evidence="3">AG-3</strain>
    </source>
</reference>